<keyword evidence="4 7" id="KW-0812">Transmembrane</keyword>
<sequence length="593" mass="67014">MNTTGAGTTTKPARTDTLTSLTEPIELYNEDSCSWMITDSPQDESPFPMVFEEDQKMRYVYDDYIEGGALRSGSIPKLFSRQYIGLVAQYAGVGFIDGVLPNVIYPFLQNYLNLPGSQTTTAFVLVQMPWSFKVFYGIMSDCCPIWGYRRRPYILGGWIFALVMLLILSFTPEGKPYFTNSEYRDVKPEDYTPEIIATINYDAANDGSMYIIPMMGCAFGYLLSDVCADGIVVELAQREPYEVRGNTQTVIYTTRTVFNMLAYILLGFCFNGDEYGGDFEFSLSFPMLMLIVTIVIAPIVPVTWFFLHEEKNAFCMNFNHYMHTLWDVIKTRAVYQYIAYQFFSGIFASFTYLSKNPIMRNWANVSPIQEKVGGLLSTGVYATSIWFAGNYGRSWDWRRTAAITMVCYVCLDSFVKLMTIWDIVRSPYFWLGIPILEQIPLGVIFIVSSFIIVELATEGHEGAMYGLLTTVYNLAIPFATTITRNVDSLFDLTTERIQNDTAGVRTDMTMTVLIMWSANLCSLLFLVMLPRQKEQTRAMKQLGGSSYFMGVVTVSYLMFALTWTLSTSLLSIFETTSCLVIAGGNGCDKPKSP</sequence>
<dbReference type="SUPFAM" id="SSF103473">
    <property type="entry name" value="MFS general substrate transporter"/>
    <property type="match status" value="1"/>
</dbReference>
<feature type="transmembrane region" description="Helical" evidence="7">
    <location>
        <begin position="334"/>
        <end position="352"/>
    </location>
</feature>
<dbReference type="GO" id="GO:0016020">
    <property type="term" value="C:membrane"/>
    <property type="evidence" value="ECO:0007669"/>
    <property type="project" value="UniProtKB-SubCell"/>
</dbReference>
<gene>
    <name evidence="8" type="ORF">PHMEG_0003727</name>
</gene>
<comment type="similarity">
    <text evidence="2">Belongs to the major facilitator superfamily. Folate-biopterin transporter (TC 2.A.71) family.</text>
</comment>
<accession>A0A225WX86</accession>
<feature type="transmembrane region" description="Helical" evidence="7">
    <location>
        <begin position="153"/>
        <end position="171"/>
    </location>
</feature>
<evidence type="ECO:0000256" key="3">
    <source>
        <dbReference type="ARBA" id="ARBA00022448"/>
    </source>
</evidence>
<evidence type="ECO:0000256" key="5">
    <source>
        <dbReference type="ARBA" id="ARBA00022989"/>
    </source>
</evidence>
<comment type="caution">
    <text evidence="8">The sequence shown here is derived from an EMBL/GenBank/DDBJ whole genome shotgun (WGS) entry which is preliminary data.</text>
</comment>
<feature type="transmembrane region" description="Helical" evidence="7">
    <location>
        <begin position="210"/>
        <end position="228"/>
    </location>
</feature>
<feature type="transmembrane region" description="Helical" evidence="7">
    <location>
        <begin position="372"/>
        <end position="389"/>
    </location>
</feature>
<evidence type="ECO:0000256" key="1">
    <source>
        <dbReference type="ARBA" id="ARBA00004141"/>
    </source>
</evidence>
<keyword evidence="5 7" id="KW-1133">Transmembrane helix</keyword>
<keyword evidence="6 7" id="KW-0472">Membrane</keyword>
<feature type="transmembrane region" description="Helical" evidence="7">
    <location>
        <begin position="427"/>
        <end position="453"/>
    </location>
</feature>
<organism evidence="8 9">
    <name type="scientific">Phytophthora megakarya</name>
    <dbReference type="NCBI Taxonomy" id="4795"/>
    <lineage>
        <taxon>Eukaryota</taxon>
        <taxon>Sar</taxon>
        <taxon>Stramenopiles</taxon>
        <taxon>Oomycota</taxon>
        <taxon>Peronosporomycetes</taxon>
        <taxon>Peronosporales</taxon>
        <taxon>Peronosporaceae</taxon>
        <taxon>Phytophthora</taxon>
    </lineage>
</organism>
<dbReference type="EMBL" id="NBNE01000198">
    <property type="protein sequence ID" value="OWZ21687.1"/>
    <property type="molecule type" value="Genomic_DNA"/>
</dbReference>
<protein>
    <submittedName>
        <fullName evidence="8">Transmembrane protein</fullName>
    </submittedName>
</protein>
<feature type="transmembrane region" description="Helical" evidence="7">
    <location>
        <begin position="249"/>
        <end position="268"/>
    </location>
</feature>
<dbReference type="Proteomes" id="UP000198211">
    <property type="component" value="Unassembled WGS sequence"/>
</dbReference>
<evidence type="ECO:0000313" key="8">
    <source>
        <dbReference type="EMBL" id="OWZ21687.1"/>
    </source>
</evidence>
<feature type="transmembrane region" description="Helical" evidence="7">
    <location>
        <begin position="288"/>
        <end position="307"/>
    </location>
</feature>
<dbReference type="InterPro" id="IPR039309">
    <property type="entry name" value="BT1"/>
</dbReference>
<keyword evidence="3" id="KW-0813">Transport</keyword>
<keyword evidence="9" id="KW-1185">Reference proteome</keyword>
<dbReference type="PANTHER" id="PTHR31585:SF5">
    <property type="entry name" value="RNA-BINDING S4 DOMAIN-CONTAINING PROTEIN"/>
    <property type="match status" value="1"/>
</dbReference>
<dbReference type="Pfam" id="PF03092">
    <property type="entry name" value="BT1"/>
    <property type="match status" value="1"/>
</dbReference>
<name>A0A225WX86_9STRA</name>
<evidence type="ECO:0000256" key="6">
    <source>
        <dbReference type="ARBA" id="ARBA00023136"/>
    </source>
</evidence>
<reference evidence="9" key="1">
    <citation type="submission" date="2017-03" db="EMBL/GenBank/DDBJ databases">
        <title>Phytopthora megakarya and P. palmivora, two closely related causual agents of cacao black pod achieved similar genome size and gene model numbers by different mechanisms.</title>
        <authorList>
            <person name="Ali S."/>
            <person name="Shao J."/>
            <person name="Larry D.J."/>
            <person name="Kronmiller B."/>
            <person name="Shen D."/>
            <person name="Strem M.D."/>
            <person name="Melnick R.L."/>
            <person name="Guiltinan M.J."/>
            <person name="Tyler B.M."/>
            <person name="Meinhardt L.W."/>
            <person name="Bailey B.A."/>
        </authorList>
    </citation>
    <scope>NUCLEOTIDE SEQUENCE [LARGE SCALE GENOMIC DNA]</scope>
    <source>
        <strain evidence="9">zdho120</strain>
    </source>
</reference>
<dbReference type="OrthoDB" id="754047at2759"/>
<dbReference type="PANTHER" id="PTHR31585">
    <property type="entry name" value="FOLATE-BIOPTERIN TRANSPORTER 1, CHLOROPLASTIC"/>
    <property type="match status" value="1"/>
</dbReference>
<feature type="transmembrane region" description="Helical" evidence="7">
    <location>
        <begin position="508"/>
        <end position="527"/>
    </location>
</feature>
<evidence type="ECO:0000256" key="7">
    <source>
        <dbReference type="SAM" id="Phobius"/>
    </source>
</evidence>
<proteinExistence type="inferred from homology"/>
<dbReference type="AlphaFoldDB" id="A0A225WX86"/>
<evidence type="ECO:0000313" key="9">
    <source>
        <dbReference type="Proteomes" id="UP000198211"/>
    </source>
</evidence>
<evidence type="ECO:0000256" key="2">
    <source>
        <dbReference type="ARBA" id="ARBA00007015"/>
    </source>
</evidence>
<evidence type="ECO:0000256" key="4">
    <source>
        <dbReference type="ARBA" id="ARBA00022692"/>
    </source>
</evidence>
<dbReference type="InterPro" id="IPR036259">
    <property type="entry name" value="MFS_trans_sf"/>
</dbReference>
<feature type="transmembrane region" description="Helical" evidence="7">
    <location>
        <begin position="465"/>
        <end position="483"/>
    </location>
</feature>
<feature type="transmembrane region" description="Helical" evidence="7">
    <location>
        <begin position="547"/>
        <end position="565"/>
    </location>
</feature>
<feature type="transmembrane region" description="Helical" evidence="7">
    <location>
        <begin position="401"/>
        <end position="421"/>
    </location>
</feature>
<comment type="subcellular location">
    <subcellularLocation>
        <location evidence="1">Membrane</location>
        <topology evidence="1">Multi-pass membrane protein</topology>
    </subcellularLocation>
</comment>